<dbReference type="InterPro" id="IPR000182">
    <property type="entry name" value="GNAT_dom"/>
</dbReference>
<evidence type="ECO:0000256" key="1">
    <source>
        <dbReference type="ARBA" id="ARBA00022679"/>
    </source>
</evidence>
<dbReference type="RefSeq" id="WP_269606613.1">
    <property type="nucleotide sequence ID" value="NZ_JAPWIJ010000007.1"/>
</dbReference>
<dbReference type="PANTHER" id="PTHR30602:SF12">
    <property type="entry name" value="AMINO-ACID ACETYLTRANSFERASE NAGS1, CHLOROPLASTIC-RELATED"/>
    <property type="match status" value="1"/>
</dbReference>
<evidence type="ECO:0000313" key="4">
    <source>
        <dbReference type="EMBL" id="MCZ4520376.1"/>
    </source>
</evidence>
<evidence type="ECO:0000313" key="5">
    <source>
        <dbReference type="Proteomes" id="UP001081071"/>
    </source>
</evidence>
<dbReference type="InterPro" id="IPR016181">
    <property type="entry name" value="Acyl_CoA_acyltransferase"/>
</dbReference>
<dbReference type="Gene3D" id="3.40.630.30">
    <property type="match status" value="1"/>
</dbReference>
<dbReference type="Proteomes" id="UP001081071">
    <property type="component" value="Unassembled WGS sequence"/>
</dbReference>
<sequence length="394" mass="41751">MTNDDFRASPRTVRTRRAAPLEAAVELTSSGVPVSERDFFIEEFRGVTIVVAVPVVSAAGLDAVSRTVGEFGSGDTRFIFVVPSEYVSDASTAVGGLSMDGSTAWTDEAVARLWLAIADSECVVIGTEASDVARTAGSVAASVRASKMVLTDPGGGWGTPPRSFADIDVHRERLSRHLAERGLEDFPHAAQEALAGGAYSVNLCRAEDLEFELFTFDGRGTVLTQGRYLHLASLQVDDFPAIETLVAQGVREGVLKRRSRIEIARMAAGGLGARVLRTGHLAGIVGLEVDRYVGTGFGEVSGLITVAEFSGLGAGGLLIDGLMDLCRERGIANLFAVTVSGDAADFFSRRGFSEVGRQDVPAAKWTHYDADRLESARCFLRSVPATAGSVSQTT</sequence>
<proteinExistence type="predicted"/>
<dbReference type="InterPro" id="IPR010167">
    <property type="entry name" value="NH2A_AcTrfase"/>
</dbReference>
<dbReference type="SUPFAM" id="SSF55729">
    <property type="entry name" value="Acyl-CoA N-acyltransferases (Nat)"/>
    <property type="match status" value="1"/>
</dbReference>
<accession>A0ABT4MHC2</accession>
<reference evidence="4" key="1">
    <citation type="submission" date="2022-12" db="EMBL/GenBank/DDBJ databases">
        <authorList>
            <person name="Krivoruchko A.V."/>
            <person name="Elkin A."/>
        </authorList>
    </citation>
    <scope>NUCLEOTIDE SEQUENCE</scope>
    <source>
        <strain evidence="4">IEGM 1391</strain>
    </source>
</reference>
<evidence type="ECO:0000256" key="2">
    <source>
        <dbReference type="ARBA" id="ARBA00023315"/>
    </source>
</evidence>
<dbReference type="PROSITE" id="PS51186">
    <property type="entry name" value="GNAT"/>
    <property type="match status" value="1"/>
</dbReference>
<dbReference type="PANTHER" id="PTHR30602">
    <property type="entry name" value="AMINO-ACID ACETYLTRANSFERASE"/>
    <property type="match status" value="1"/>
</dbReference>
<name>A0ABT4MHC2_9NOCA</name>
<dbReference type="EMBL" id="JAPWIJ010000007">
    <property type="protein sequence ID" value="MCZ4520376.1"/>
    <property type="molecule type" value="Genomic_DNA"/>
</dbReference>
<keyword evidence="2" id="KW-0012">Acyltransferase</keyword>
<evidence type="ECO:0000259" key="3">
    <source>
        <dbReference type="PROSITE" id="PS51186"/>
    </source>
</evidence>
<dbReference type="Pfam" id="PF00583">
    <property type="entry name" value="Acetyltransf_1"/>
    <property type="match status" value="1"/>
</dbReference>
<organism evidence="4 5">
    <name type="scientific">Rhodococcus ruber</name>
    <dbReference type="NCBI Taxonomy" id="1830"/>
    <lineage>
        <taxon>Bacteria</taxon>
        <taxon>Bacillati</taxon>
        <taxon>Actinomycetota</taxon>
        <taxon>Actinomycetes</taxon>
        <taxon>Mycobacteriales</taxon>
        <taxon>Nocardiaceae</taxon>
        <taxon>Rhodococcus</taxon>
    </lineage>
</organism>
<protein>
    <submittedName>
        <fullName evidence="4">GNAT family N-acetyltransferase</fullName>
    </submittedName>
</protein>
<keyword evidence="5" id="KW-1185">Reference proteome</keyword>
<keyword evidence="1" id="KW-0808">Transferase</keyword>
<feature type="domain" description="N-acetyltransferase" evidence="3">
    <location>
        <begin position="229"/>
        <end position="374"/>
    </location>
</feature>
<gene>
    <name evidence="4" type="ORF">O4220_17825</name>
</gene>
<comment type="caution">
    <text evidence="4">The sequence shown here is derived from an EMBL/GenBank/DDBJ whole genome shotgun (WGS) entry which is preliminary data.</text>
</comment>